<keyword evidence="8 16" id="KW-0560">Oxidoreductase</keyword>
<evidence type="ECO:0000313" key="21">
    <source>
        <dbReference type="Proteomes" id="UP000031366"/>
    </source>
</evidence>
<dbReference type="PROSITE" id="PS00076">
    <property type="entry name" value="PYRIDINE_REDOX_1"/>
    <property type="match status" value="1"/>
</dbReference>
<comment type="miscellaneous">
    <text evidence="16">The active site is a redox-active disulfide bond.</text>
</comment>
<evidence type="ECO:0000256" key="5">
    <source>
        <dbReference type="ARBA" id="ARBA00022490"/>
    </source>
</evidence>
<feature type="binding site" evidence="14">
    <location>
        <position position="51"/>
    </location>
    <ligand>
        <name>FAD</name>
        <dbReference type="ChEBI" id="CHEBI:57692"/>
    </ligand>
</feature>
<dbReference type="InterPro" id="IPR050151">
    <property type="entry name" value="Class-I_Pyr_Nuc-Dis_Oxidored"/>
</dbReference>
<dbReference type="GO" id="GO:0004148">
    <property type="term" value="F:dihydrolipoyl dehydrogenase (NADH) activity"/>
    <property type="evidence" value="ECO:0007669"/>
    <property type="project" value="UniProtKB-EC"/>
</dbReference>
<evidence type="ECO:0000256" key="6">
    <source>
        <dbReference type="ARBA" id="ARBA00022630"/>
    </source>
</evidence>
<feature type="domain" description="FAD/NAD(P)-binding" evidence="19">
    <location>
        <begin position="5"/>
        <end position="323"/>
    </location>
</feature>
<dbReference type="InterPro" id="IPR004099">
    <property type="entry name" value="Pyr_nucl-diS_OxRdtase_dimer"/>
</dbReference>
<keyword evidence="5" id="KW-0963">Cytoplasm</keyword>
<feature type="binding site" evidence="14">
    <location>
        <position position="268"/>
    </location>
    <ligand>
        <name>NAD(+)</name>
        <dbReference type="ChEBI" id="CHEBI:57540"/>
    </ligand>
</feature>
<evidence type="ECO:0000313" key="20">
    <source>
        <dbReference type="EMBL" id="KIE47631.1"/>
    </source>
</evidence>
<dbReference type="EC" id="1.8.1.4" evidence="3 16"/>
<dbReference type="InterPro" id="IPR023753">
    <property type="entry name" value="FAD/NAD-binding_dom"/>
</dbReference>
<evidence type="ECO:0000259" key="18">
    <source>
        <dbReference type="Pfam" id="PF02852"/>
    </source>
</evidence>
<dbReference type="InterPro" id="IPR006258">
    <property type="entry name" value="Lipoamide_DH"/>
</dbReference>
<sequence length="463" mass="49977">MDNIKDIIIIGGGPGGYVAGIRAAQLGAKVCVIEKDRVGGTCLNRGCIPTKTLYRTAELLNNLKHIEDFGIKVDNYEVNVEKIQNRKSEIVNTLVGGIEKLIEGNGVEFIRGEASFIDNNTISVITKEGEIILKGKNIIIASGSKSEIPSIEGINNPKVITSDELLDFDHIPKTLAVIGGGVIGMEFASIFNALGSSVTVIVARDSILYDVDREITKRYTAMAKRTGIQIQTSTVVKSISGEGEVIIKCDSKKGEVEIKADMVLVAKGRIANFDGLNLDKIGVDFDRKKIKVDENYETSIKGIYAIGDVNGICQLAHAASHQGVQVVEKILLNKDIHNPSIPNCIFTFPEIATVGITEEEAKEKGIPYKKSKFLFGANGKALALGEGEGFVKAICNSEDNTLLGIHIMGPHASDLIHEGVLAIDKKMKAYDIKDIVHSHPTLGEAFYEAILALNGEAIHSINK</sequence>
<evidence type="ECO:0000259" key="19">
    <source>
        <dbReference type="Pfam" id="PF07992"/>
    </source>
</evidence>
<dbReference type="PIRSF" id="PIRSF000350">
    <property type="entry name" value="Mercury_reductase_MerA"/>
    <property type="match status" value="1"/>
</dbReference>
<evidence type="ECO:0000256" key="10">
    <source>
        <dbReference type="ARBA" id="ARBA00023157"/>
    </source>
</evidence>
<comment type="caution">
    <text evidence="20">The sequence shown here is derived from an EMBL/GenBank/DDBJ whole genome shotgun (WGS) entry which is preliminary data.</text>
</comment>
<evidence type="ECO:0000256" key="1">
    <source>
        <dbReference type="ARBA" id="ARBA00004496"/>
    </source>
</evidence>
<organism evidence="20 21">
    <name type="scientific">Clostridium argentinense CDC 2741</name>
    <dbReference type="NCBI Taxonomy" id="1418104"/>
    <lineage>
        <taxon>Bacteria</taxon>
        <taxon>Bacillati</taxon>
        <taxon>Bacillota</taxon>
        <taxon>Clostridia</taxon>
        <taxon>Eubacteriales</taxon>
        <taxon>Clostridiaceae</taxon>
        <taxon>Clostridium</taxon>
    </lineage>
</organism>
<keyword evidence="6 16" id="KW-0285">Flavoprotein</keyword>
<dbReference type="NCBIfam" id="TIGR01350">
    <property type="entry name" value="lipoamide_DH"/>
    <property type="match status" value="1"/>
</dbReference>
<feature type="binding site" evidence="14">
    <location>
        <begin position="179"/>
        <end position="186"/>
    </location>
    <ligand>
        <name>NAD(+)</name>
        <dbReference type="ChEBI" id="CHEBI:57540"/>
    </ligand>
</feature>
<evidence type="ECO:0000256" key="3">
    <source>
        <dbReference type="ARBA" id="ARBA00012608"/>
    </source>
</evidence>
<evidence type="ECO:0000256" key="8">
    <source>
        <dbReference type="ARBA" id="ARBA00023002"/>
    </source>
</evidence>
<feature type="coiled-coil region" evidence="17">
    <location>
        <begin position="66"/>
        <end position="93"/>
    </location>
</feature>
<dbReference type="RefSeq" id="WP_205604169.1">
    <property type="nucleotide sequence ID" value="NZ_AYSO01000014.1"/>
</dbReference>
<evidence type="ECO:0000256" key="17">
    <source>
        <dbReference type="SAM" id="Coils"/>
    </source>
</evidence>
<dbReference type="PRINTS" id="PR00411">
    <property type="entry name" value="PNDRDTASEI"/>
</dbReference>
<evidence type="ECO:0000256" key="15">
    <source>
        <dbReference type="PIRSR" id="PIRSR000350-4"/>
    </source>
</evidence>
<keyword evidence="7 14" id="KW-0274">FAD</keyword>
<keyword evidence="10" id="KW-1015">Disulfide bond</keyword>
<dbReference type="GO" id="GO:0006103">
    <property type="term" value="P:2-oxoglutarate metabolic process"/>
    <property type="evidence" value="ECO:0007669"/>
    <property type="project" value="TreeGrafter"/>
</dbReference>
<reference evidence="20 21" key="1">
    <citation type="journal article" date="2015" name="Infect. Genet. Evol.">
        <title>Genomic sequences of six botulinum neurotoxin-producing strains representing three clostridial species illustrate the mobility and diversity of botulinum neurotoxin genes.</title>
        <authorList>
            <person name="Smith T.J."/>
            <person name="Hill K.K."/>
            <person name="Xie G."/>
            <person name="Foley B.T."/>
            <person name="Williamson C.H."/>
            <person name="Foster J.T."/>
            <person name="Johnson S.L."/>
            <person name="Chertkov O."/>
            <person name="Teshima H."/>
            <person name="Gibbons H.S."/>
            <person name="Johnsky L.A."/>
            <person name="Karavis M.A."/>
            <person name="Smith L.A."/>
        </authorList>
    </citation>
    <scope>NUCLEOTIDE SEQUENCE [LARGE SCALE GENOMIC DNA]</scope>
    <source>
        <strain evidence="20 21">CDC 2741</strain>
    </source>
</reference>
<name>A0A0C1RB33_9CLOT</name>
<gene>
    <name evidence="20" type="primary">lpdA</name>
    <name evidence="20" type="ORF">U732_3011</name>
</gene>
<feature type="binding site" evidence="14">
    <location>
        <position position="308"/>
    </location>
    <ligand>
        <name>FAD</name>
        <dbReference type="ChEBI" id="CHEBI:57692"/>
    </ligand>
</feature>
<dbReference type="Gene3D" id="3.50.50.60">
    <property type="entry name" value="FAD/NAD(P)-binding domain"/>
    <property type="match status" value="2"/>
</dbReference>
<evidence type="ECO:0000256" key="14">
    <source>
        <dbReference type="PIRSR" id="PIRSR000350-3"/>
    </source>
</evidence>
<evidence type="ECO:0000256" key="9">
    <source>
        <dbReference type="ARBA" id="ARBA00023027"/>
    </source>
</evidence>
<feature type="disulfide bond" description="Redox-active" evidence="15">
    <location>
        <begin position="42"/>
        <end position="47"/>
    </location>
</feature>
<dbReference type="PANTHER" id="PTHR22912:SF217">
    <property type="entry name" value="DIHYDROLIPOYL DEHYDROGENASE"/>
    <property type="match status" value="1"/>
</dbReference>
<feature type="domain" description="Pyridine nucleotide-disulphide oxidoreductase dimerisation" evidence="18">
    <location>
        <begin position="341"/>
        <end position="449"/>
    </location>
</feature>
<dbReference type="PRINTS" id="PR00368">
    <property type="entry name" value="FADPNR"/>
</dbReference>
<dbReference type="SUPFAM" id="SSF51905">
    <property type="entry name" value="FAD/NAD(P)-binding domain"/>
    <property type="match status" value="1"/>
</dbReference>
<evidence type="ECO:0000256" key="11">
    <source>
        <dbReference type="ARBA" id="ARBA00023284"/>
    </source>
</evidence>
<dbReference type="GO" id="GO:0050660">
    <property type="term" value="F:flavin adenine dinucleotide binding"/>
    <property type="evidence" value="ECO:0007669"/>
    <property type="project" value="InterPro"/>
</dbReference>
<evidence type="ECO:0000256" key="2">
    <source>
        <dbReference type="ARBA" id="ARBA00007532"/>
    </source>
</evidence>
<keyword evidence="14" id="KW-0547">Nucleotide-binding</keyword>
<dbReference type="Pfam" id="PF07992">
    <property type="entry name" value="Pyr_redox_2"/>
    <property type="match status" value="1"/>
</dbReference>
<proteinExistence type="inferred from homology"/>
<accession>A0A0C1RB33</accession>
<keyword evidence="17" id="KW-0175">Coiled coil</keyword>
<protein>
    <recommendedName>
        <fullName evidence="4 16">Dihydrolipoyl dehydrogenase</fullName>
        <ecNumber evidence="3 16">1.8.1.4</ecNumber>
    </recommendedName>
</protein>
<feature type="active site" description="Proton acceptor" evidence="13">
    <location>
        <position position="439"/>
    </location>
</feature>
<evidence type="ECO:0000256" key="12">
    <source>
        <dbReference type="ARBA" id="ARBA00049187"/>
    </source>
</evidence>
<dbReference type="GO" id="GO:0005737">
    <property type="term" value="C:cytoplasm"/>
    <property type="evidence" value="ECO:0007669"/>
    <property type="project" value="UniProtKB-SubCell"/>
</dbReference>
<comment type="similarity">
    <text evidence="2 16">Belongs to the class-I pyridine nucleotide-disulfide oxidoreductase family.</text>
</comment>
<dbReference type="FunFam" id="3.30.390.30:FF:000001">
    <property type="entry name" value="Dihydrolipoyl dehydrogenase"/>
    <property type="match status" value="1"/>
</dbReference>
<dbReference type="STRING" id="29341.RSJ17_08750"/>
<dbReference type="PANTHER" id="PTHR22912">
    <property type="entry name" value="DISULFIDE OXIDOREDUCTASE"/>
    <property type="match status" value="1"/>
</dbReference>
<evidence type="ECO:0000256" key="4">
    <source>
        <dbReference type="ARBA" id="ARBA00016961"/>
    </source>
</evidence>
<dbReference type="SUPFAM" id="SSF55424">
    <property type="entry name" value="FAD/NAD-linked reductases, dimerisation (C-terminal) domain"/>
    <property type="match status" value="1"/>
</dbReference>
<comment type="cofactor">
    <cofactor evidence="14 16">
        <name>FAD</name>
        <dbReference type="ChEBI" id="CHEBI:57692"/>
    </cofactor>
    <text evidence="14 16">Binds 1 FAD per subunit.</text>
</comment>
<dbReference type="InterPro" id="IPR016156">
    <property type="entry name" value="FAD/NAD-linked_Rdtase_dimer_sf"/>
</dbReference>
<comment type="subcellular location">
    <subcellularLocation>
        <location evidence="1">Cytoplasm</location>
    </subcellularLocation>
</comment>
<evidence type="ECO:0000256" key="7">
    <source>
        <dbReference type="ARBA" id="ARBA00022827"/>
    </source>
</evidence>
<comment type="catalytic activity">
    <reaction evidence="12 16">
        <text>N(6)-[(R)-dihydrolipoyl]-L-lysyl-[protein] + NAD(+) = N(6)-[(R)-lipoyl]-L-lysyl-[protein] + NADH + H(+)</text>
        <dbReference type="Rhea" id="RHEA:15045"/>
        <dbReference type="Rhea" id="RHEA-COMP:10474"/>
        <dbReference type="Rhea" id="RHEA-COMP:10475"/>
        <dbReference type="ChEBI" id="CHEBI:15378"/>
        <dbReference type="ChEBI" id="CHEBI:57540"/>
        <dbReference type="ChEBI" id="CHEBI:57945"/>
        <dbReference type="ChEBI" id="CHEBI:83099"/>
        <dbReference type="ChEBI" id="CHEBI:83100"/>
        <dbReference type="EC" id="1.8.1.4"/>
    </reaction>
</comment>
<keyword evidence="9 14" id="KW-0520">NAD</keyword>
<keyword evidence="11 16" id="KW-0676">Redox-active center</keyword>
<dbReference type="Proteomes" id="UP000031366">
    <property type="component" value="Unassembled WGS sequence"/>
</dbReference>
<dbReference type="InterPro" id="IPR036188">
    <property type="entry name" value="FAD/NAD-bd_sf"/>
</dbReference>
<dbReference type="InterPro" id="IPR012999">
    <property type="entry name" value="Pyr_OxRdtase_I_AS"/>
</dbReference>
<dbReference type="Gene3D" id="3.30.390.30">
    <property type="match status" value="1"/>
</dbReference>
<evidence type="ECO:0000256" key="13">
    <source>
        <dbReference type="PIRSR" id="PIRSR000350-2"/>
    </source>
</evidence>
<dbReference type="EMBL" id="AYSO01000014">
    <property type="protein sequence ID" value="KIE47631.1"/>
    <property type="molecule type" value="Genomic_DNA"/>
</dbReference>
<dbReference type="InterPro" id="IPR001100">
    <property type="entry name" value="Pyr_nuc-diS_OxRdtase"/>
</dbReference>
<evidence type="ECO:0000256" key="16">
    <source>
        <dbReference type="RuleBase" id="RU003692"/>
    </source>
</evidence>
<dbReference type="Pfam" id="PF02852">
    <property type="entry name" value="Pyr_redox_dim"/>
    <property type="match status" value="1"/>
</dbReference>
<keyword evidence="21" id="KW-1185">Reference proteome</keyword>
<dbReference type="AlphaFoldDB" id="A0A0C1RB33"/>